<proteinExistence type="predicted"/>
<feature type="transmembrane region" description="Helical" evidence="7">
    <location>
        <begin position="337"/>
        <end position="354"/>
    </location>
</feature>
<dbReference type="PANTHER" id="PTHR43738:SF1">
    <property type="entry name" value="HEMIN TRANSPORT SYSTEM PERMEASE PROTEIN HRTB-RELATED"/>
    <property type="match status" value="1"/>
</dbReference>
<evidence type="ECO:0000259" key="9">
    <source>
        <dbReference type="Pfam" id="PF12704"/>
    </source>
</evidence>
<evidence type="ECO:0000256" key="5">
    <source>
        <dbReference type="ARBA" id="ARBA00022989"/>
    </source>
</evidence>
<evidence type="ECO:0000256" key="2">
    <source>
        <dbReference type="ARBA" id="ARBA00022448"/>
    </source>
</evidence>
<dbReference type="Pfam" id="PF02687">
    <property type="entry name" value="FtsX"/>
    <property type="match status" value="1"/>
</dbReference>
<dbReference type="PANTHER" id="PTHR43738">
    <property type="entry name" value="ABC TRANSPORTER, MEMBRANE PROTEIN"/>
    <property type="match status" value="1"/>
</dbReference>
<comment type="subcellular location">
    <subcellularLocation>
        <location evidence="1">Cell membrane</location>
        <topology evidence="1">Multi-pass membrane protein</topology>
    </subcellularLocation>
</comment>
<evidence type="ECO:0000256" key="4">
    <source>
        <dbReference type="ARBA" id="ARBA00022692"/>
    </source>
</evidence>
<feature type="domain" description="MacB-like periplasmic core" evidence="9">
    <location>
        <begin position="17"/>
        <end position="219"/>
    </location>
</feature>
<feature type="transmembrane region" description="Helical" evidence="7">
    <location>
        <begin position="16"/>
        <end position="37"/>
    </location>
</feature>
<evidence type="ECO:0008006" key="12">
    <source>
        <dbReference type="Google" id="ProtNLM"/>
    </source>
</evidence>
<sequence>MFFIALKNLFQEKTKLVISIGGVAFSVLLIIIINGVYQGFNEKMGAYPKSIPADLWVEQKGVGDMYHTLSFLPNNLQDEFLAVKGVKAADKYLGRQVMFKLGDKDLTLFIVGIDMQTGLTKPYKMEEGNWQDLKDNEIIIDKVLAEDENLSVGDTINVSDIKLKIAGIASGGNVISFKYAYVTYEQAKKMFDLGEMVNFYLLQLEPSINSETVKNDIESKVVNTKVLTKKEFVDTSRKVINDSFLPIIYVLVVIALAVGIAVIGLTTYSATIEKSREYGVMKAIGINNNQLFRLVIIQSLIAGVLGFILGVALSYPVAYIAENIVSSFITEIRQIDLLWVFGATVFMSLIAAYIPMKRIFSIDPAEVFKN</sequence>
<evidence type="ECO:0000256" key="6">
    <source>
        <dbReference type="ARBA" id="ARBA00023136"/>
    </source>
</evidence>
<dbReference type="Proteomes" id="UP000176451">
    <property type="component" value="Unassembled WGS sequence"/>
</dbReference>
<feature type="transmembrane region" description="Helical" evidence="7">
    <location>
        <begin position="247"/>
        <end position="270"/>
    </location>
</feature>
<evidence type="ECO:0000313" key="10">
    <source>
        <dbReference type="EMBL" id="OGD66720.1"/>
    </source>
</evidence>
<dbReference type="STRING" id="1797469.A3F08_02155"/>
<comment type="caution">
    <text evidence="10">The sequence shown here is derived from an EMBL/GenBank/DDBJ whole genome shotgun (WGS) entry which is preliminary data.</text>
</comment>
<dbReference type="InterPro" id="IPR051125">
    <property type="entry name" value="ABC-4/HrtB_transporter"/>
</dbReference>
<keyword evidence="2" id="KW-0813">Transport</keyword>
<dbReference type="GO" id="GO:0005886">
    <property type="term" value="C:plasma membrane"/>
    <property type="evidence" value="ECO:0007669"/>
    <property type="project" value="UniProtKB-SubCell"/>
</dbReference>
<evidence type="ECO:0000256" key="3">
    <source>
        <dbReference type="ARBA" id="ARBA00022475"/>
    </source>
</evidence>
<dbReference type="InterPro" id="IPR025857">
    <property type="entry name" value="MacB_PCD"/>
</dbReference>
<dbReference type="AlphaFoldDB" id="A0A1F5EHE6"/>
<evidence type="ECO:0000256" key="7">
    <source>
        <dbReference type="SAM" id="Phobius"/>
    </source>
</evidence>
<dbReference type="InterPro" id="IPR003838">
    <property type="entry name" value="ABC3_permease_C"/>
</dbReference>
<keyword evidence="6 7" id="KW-0472">Membrane</keyword>
<reference evidence="10 11" key="1">
    <citation type="journal article" date="2016" name="Nat. Commun.">
        <title>Thousands of microbial genomes shed light on interconnected biogeochemical processes in an aquifer system.</title>
        <authorList>
            <person name="Anantharaman K."/>
            <person name="Brown C.T."/>
            <person name="Hug L.A."/>
            <person name="Sharon I."/>
            <person name="Castelle C.J."/>
            <person name="Probst A.J."/>
            <person name="Thomas B.C."/>
            <person name="Singh A."/>
            <person name="Wilkins M.J."/>
            <person name="Karaoz U."/>
            <person name="Brodie E.L."/>
            <person name="Williams K.H."/>
            <person name="Hubbard S.S."/>
            <person name="Banfield J.F."/>
        </authorList>
    </citation>
    <scope>NUCLEOTIDE SEQUENCE [LARGE SCALE GENOMIC DNA]</scope>
</reference>
<gene>
    <name evidence="10" type="ORF">A3F08_02155</name>
</gene>
<protein>
    <recommendedName>
        <fullName evidence="12">ABC3 transporter permease protein domain-containing protein</fullName>
    </recommendedName>
</protein>
<name>A0A1F5EHE6_9BACT</name>
<evidence type="ECO:0000256" key="1">
    <source>
        <dbReference type="ARBA" id="ARBA00004651"/>
    </source>
</evidence>
<evidence type="ECO:0000313" key="11">
    <source>
        <dbReference type="Proteomes" id="UP000176451"/>
    </source>
</evidence>
<evidence type="ECO:0000259" key="8">
    <source>
        <dbReference type="Pfam" id="PF02687"/>
    </source>
</evidence>
<dbReference type="EMBL" id="MEZV01000027">
    <property type="protein sequence ID" value="OGD66720.1"/>
    <property type="molecule type" value="Genomic_DNA"/>
</dbReference>
<organism evidence="10 11">
    <name type="scientific">Candidatus Berkelbacteria bacterium RIFCSPHIGHO2_12_FULL_36_9</name>
    <dbReference type="NCBI Taxonomy" id="1797469"/>
    <lineage>
        <taxon>Bacteria</taxon>
        <taxon>Candidatus Berkelbacteria</taxon>
    </lineage>
</organism>
<feature type="domain" description="ABC3 transporter permease C-terminal" evidence="8">
    <location>
        <begin position="250"/>
        <end position="364"/>
    </location>
</feature>
<keyword evidence="3" id="KW-1003">Cell membrane</keyword>
<keyword evidence="4 7" id="KW-0812">Transmembrane</keyword>
<accession>A0A1F5EHE6</accession>
<keyword evidence="5 7" id="KW-1133">Transmembrane helix</keyword>
<feature type="transmembrane region" description="Helical" evidence="7">
    <location>
        <begin position="291"/>
        <end position="317"/>
    </location>
</feature>
<dbReference type="Pfam" id="PF12704">
    <property type="entry name" value="MacB_PCD"/>
    <property type="match status" value="1"/>
</dbReference>